<gene>
    <name evidence="1" type="ORF">SAMN05421756_103401</name>
</gene>
<evidence type="ECO:0000313" key="1">
    <source>
        <dbReference type="EMBL" id="SEQ41970.1"/>
    </source>
</evidence>
<proteinExistence type="predicted"/>
<dbReference type="AlphaFoldDB" id="A0A1H9FVL0"/>
<organism evidence="1 2">
    <name type="scientific">Microlunatus flavus</name>
    <dbReference type="NCBI Taxonomy" id="1036181"/>
    <lineage>
        <taxon>Bacteria</taxon>
        <taxon>Bacillati</taxon>
        <taxon>Actinomycetota</taxon>
        <taxon>Actinomycetes</taxon>
        <taxon>Propionibacteriales</taxon>
        <taxon>Propionibacteriaceae</taxon>
        <taxon>Microlunatus</taxon>
    </lineage>
</organism>
<dbReference type="EMBL" id="FOFA01000003">
    <property type="protein sequence ID" value="SEQ41970.1"/>
    <property type="molecule type" value="Genomic_DNA"/>
</dbReference>
<sequence length="45" mass="5000">MLPITSTLPGVTAKSGVMWAVLLFPEGEARYFLRSTVEVTEWEDA</sequence>
<evidence type="ECO:0000313" key="2">
    <source>
        <dbReference type="Proteomes" id="UP000198504"/>
    </source>
</evidence>
<protein>
    <submittedName>
        <fullName evidence="1">Uncharacterized protein</fullName>
    </submittedName>
</protein>
<name>A0A1H9FVL0_9ACTN</name>
<accession>A0A1H9FVL0</accession>
<reference evidence="2" key="1">
    <citation type="submission" date="2016-10" db="EMBL/GenBank/DDBJ databases">
        <authorList>
            <person name="Varghese N."/>
            <person name="Submissions S."/>
        </authorList>
    </citation>
    <scope>NUCLEOTIDE SEQUENCE [LARGE SCALE GENOMIC DNA]</scope>
    <source>
        <strain evidence="2">CGMCC 4.6856</strain>
    </source>
</reference>
<keyword evidence="2" id="KW-1185">Reference proteome</keyword>
<dbReference type="Proteomes" id="UP000198504">
    <property type="component" value="Unassembled WGS sequence"/>
</dbReference>